<dbReference type="KEGG" id="mcoo:MCOO_35580"/>
<reference evidence="1 2" key="1">
    <citation type="journal article" date="2019" name="Emerg. Microbes Infect.">
        <title>Comprehensive subspecies identification of 175 nontuberculous mycobacteria species based on 7547 genomic profiles.</title>
        <authorList>
            <person name="Matsumoto Y."/>
            <person name="Kinjo T."/>
            <person name="Motooka D."/>
            <person name="Nabeya D."/>
            <person name="Jung N."/>
            <person name="Uechi K."/>
            <person name="Horii T."/>
            <person name="Iida T."/>
            <person name="Fujita J."/>
            <person name="Nakamura S."/>
        </authorList>
    </citation>
    <scope>NUCLEOTIDE SEQUENCE [LARGE SCALE GENOMIC DNA]</scope>
    <source>
        <strain evidence="1 2">JCM 12404</strain>
    </source>
</reference>
<sequence>MGTVADGFTRVVAHPSVDRREWVVRDELTPSLLVPAGGGVGKPSLDVLAGRTTGIAGG</sequence>
<organism evidence="1 2">
    <name type="scientific">Mycobacterium cookii</name>
    <dbReference type="NCBI Taxonomy" id="1775"/>
    <lineage>
        <taxon>Bacteria</taxon>
        <taxon>Bacillati</taxon>
        <taxon>Actinomycetota</taxon>
        <taxon>Actinomycetes</taxon>
        <taxon>Mycobacteriales</taxon>
        <taxon>Mycobacteriaceae</taxon>
        <taxon>Mycobacterium</taxon>
    </lineage>
</organism>
<accession>A0A7I7L077</accession>
<dbReference type="EMBL" id="AP022569">
    <property type="protein sequence ID" value="BBX47543.1"/>
    <property type="molecule type" value="Genomic_DNA"/>
</dbReference>
<dbReference type="Proteomes" id="UP000465866">
    <property type="component" value="Chromosome"/>
</dbReference>
<dbReference type="AlphaFoldDB" id="A0A7I7L077"/>
<gene>
    <name evidence="1" type="ORF">MCOO_35580</name>
</gene>
<name>A0A7I7L077_9MYCO</name>
<evidence type="ECO:0000313" key="2">
    <source>
        <dbReference type="Proteomes" id="UP000465866"/>
    </source>
</evidence>
<protein>
    <submittedName>
        <fullName evidence="1">Uncharacterized protein</fullName>
    </submittedName>
</protein>
<evidence type="ECO:0000313" key="1">
    <source>
        <dbReference type="EMBL" id="BBX47543.1"/>
    </source>
</evidence>
<keyword evidence="2" id="KW-1185">Reference proteome</keyword>
<proteinExistence type="predicted"/>